<feature type="compositionally biased region" description="Basic residues" evidence="2">
    <location>
        <begin position="622"/>
        <end position="631"/>
    </location>
</feature>
<dbReference type="Pfam" id="PF03101">
    <property type="entry name" value="FAR1"/>
    <property type="match status" value="1"/>
</dbReference>
<keyword evidence="1" id="KW-0862">Zinc</keyword>
<dbReference type="InterPro" id="IPR004330">
    <property type="entry name" value="FAR1_DNA_bnd_dom"/>
</dbReference>
<dbReference type="AlphaFoldDB" id="A0A2N9GF03"/>
<name>A0A2N9GF03_FAGSY</name>
<feature type="compositionally biased region" description="Polar residues" evidence="2">
    <location>
        <begin position="694"/>
        <end position="721"/>
    </location>
</feature>
<comment type="subcellular location">
    <subcellularLocation>
        <location evidence="1">Nucleus</location>
    </subcellularLocation>
</comment>
<dbReference type="PANTHER" id="PTHR31669:SF283">
    <property type="entry name" value="PROTEIN FAR1-RELATED SEQUENCE"/>
    <property type="match status" value="1"/>
</dbReference>
<sequence length="721" mass="83084">MSTQEMDGVRSFGASNSFVEDLPQPVEGNMQEDTPESVRNSVIEPRVGMEFDSLQQVIEFYKHYAYSKGFATMTRNLRKKKGFSETSYINLKCNREGRYSSSVDDPSKKRSTIKNACEAGIKASMDITDKKWRILSFIEDHNHDLSPSKSRHFATFRHISTDTRRRLLINDNAGVRINSSIKASVVEVGSYENVTYNQRDVRNFLEKECRLKCKEGDGQALHDYFVKMQAKNSNFYHALDLDDELCVQNVFWVDARSRAAYESFNDVITFDTTYLTNKYDMPFAHFIGINHHGESIILGSIITDQYQAMRWAIEMVFLETIHRWCIWHITMKLPMKLAGLEAYQDIKHSLLKAVYDSMTVEEFEEKWNHTITLHHLEENEWLAKLYEEWERWVPAFLNSNFFAGMSSTQRSESMNAFFDGYLYSSTILKVFVEQFEKAMRNKVEKEILSDFECFKGKLECSSSSPMEKQFQEAYTHEIFKQVRLEFARRQGCIVNELVKRHALFVLSQQRVTVLPDRYILDRWRKDIKRKHTYVSTCTDDVQHNPVLERYEKLHRLAVGVLEIGAESVENFNVLEKLLIDLKDNFSRSCDKQPSSQRKNSVGAAPDVVRTEVVRSPMVVKRKGRPRMKRLKSSMEEAVSKPKKKRNTAAARNLAHSTSTTGVGGSAYGDGSTSNMEYPVSMPHSNDGVIHLTNPMPSQSFVSESMSQTQAHGNEDQALNLT</sequence>
<dbReference type="PANTHER" id="PTHR31669">
    <property type="entry name" value="PROTEIN FAR1-RELATED SEQUENCE 10-RELATED"/>
    <property type="match status" value="1"/>
</dbReference>
<dbReference type="GO" id="GO:0006355">
    <property type="term" value="P:regulation of DNA-templated transcription"/>
    <property type="evidence" value="ECO:0007669"/>
    <property type="project" value="UniProtKB-UniRule"/>
</dbReference>
<evidence type="ECO:0000259" key="3">
    <source>
        <dbReference type="Pfam" id="PF03101"/>
    </source>
</evidence>
<organism evidence="5">
    <name type="scientific">Fagus sylvatica</name>
    <name type="common">Beechnut</name>
    <dbReference type="NCBI Taxonomy" id="28930"/>
    <lineage>
        <taxon>Eukaryota</taxon>
        <taxon>Viridiplantae</taxon>
        <taxon>Streptophyta</taxon>
        <taxon>Embryophyta</taxon>
        <taxon>Tracheophyta</taxon>
        <taxon>Spermatophyta</taxon>
        <taxon>Magnoliopsida</taxon>
        <taxon>eudicotyledons</taxon>
        <taxon>Gunneridae</taxon>
        <taxon>Pentapetalae</taxon>
        <taxon>rosids</taxon>
        <taxon>fabids</taxon>
        <taxon>Fagales</taxon>
        <taxon>Fagaceae</taxon>
        <taxon>Fagus</taxon>
    </lineage>
</organism>
<keyword evidence="1" id="KW-0479">Metal-binding</keyword>
<feature type="domain" description="MULE transposase" evidence="4">
    <location>
        <begin position="267"/>
        <end position="298"/>
    </location>
</feature>
<dbReference type="GO" id="GO:0008270">
    <property type="term" value="F:zinc ion binding"/>
    <property type="evidence" value="ECO:0007669"/>
    <property type="project" value="UniProtKB-UniRule"/>
</dbReference>
<comment type="function">
    <text evidence="1">Putative transcription activator involved in regulating light control of development.</text>
</comment>
<dbReference type="EMBL" id="OIVN01001816">
    <property type="protein sequence ID" value="SPC97969.1"/>
    <property type="molecule type" value="Genomic_DNA"/>
</dbReference>
<dbReference type="Pfam" id="PF10551">
    <property type="entry name" value="MULE"/>
    <property type="match status" value="1"/>
</dbReference>
<gene>
    <name evidence="5" type="ORF">FSB_LOCUS25851</name>
</gene>
<protein>
    <recommendedName>
        <fullName evidence="1">Protein FAR1-RELATED SEQUENCE</fullName>
    </recommendedName>
</protein>
<evidence type="ECO:0000256" key="2">
    <source>
        <dbReference type="SAM" id="MobiDB-lite"/>
    </source>
</evidence>
<feature type="region of interest" description="Disordered" evidence="2">
    <location>
        <begin position="622"/>
        <end position="721"/>
    </location>
</feature>
<evidence type="ECO:0000259" key="4">
    <source>
        <dbReference type="Pfam" id="PF10551"/>
    </source>
</evidence>
<accession>A0A2N9GF03</accession>
<dbReference type="GO" id="GO:0005634">
    <property type="term" value="C:nucleus"/>
    <property type="evidence" value="ECO:0007669"/>
    <property type="project" value="UniProtKB-SubCell"/>
</dbReference>
<reference evidence="5" key="1">
    <citation type="submission" date="2018-02" db="EMBL/GenBank/DDBJ databases">
        <authorList>
            <person name="Cohen D.B."/>
            <person name="Kent A.D."/>
        </authorList>
    </citation>
    <scope>NUCLEOTIDE SEQUENCE</scope>
</reference>
<feature type="domain" description="FAR1" evidence="3">
    <location>
        <begin position="59"/>
        <end position="146"/>
    </location>
</feature>
<evidence type="ECO:0000256" key="1">
    <source>
        <dbReference type="RuleBase" id="RU367018"/>
    </source>
</evidence>
<proteinExistence type="inferred from homology"/>
<keyword evidence="1" id="KW-0539">Nucleus</keyword>
<dbReference type="InterPro" id="IPR031052">
    <property type="entry name" value="FHY3/FAR1"/>
</dbReference>
<comment type="similarity">
    <text evidence="1">Belongs to the FHY3/FAR1 family.</text>
</comment>
<feature type="region of interest" description="Disordered" evidence="2">
    <location>
        <begin position="1"/>
        <end position="38"/>
    </location>
</feature>
<evidence type="ECO:0000313" key="5">
    <source>
        <dbReference type="EMBL" id="SPC97969.1"/>
    </source>
</evidence>
<keyword evidence="1" id="KW-0863">Zinc-finger</keyword>
<dbReference type="InterPro" id="IPR018289">
    <property type="entry name" value="MULE_transposase_dom"/>
</dbReference>